<feature type="compositionally biased region" description="Basic and acidic residues" evidence="6">
    <location>
        <begin position="8"/>
        <end position="21"/>
    </location>
</feature>
<feature type="region of interest" description="Disordered" evidence="6">
    <location>
        <begin position="566"/>
        <end position="586"/>
    </location>
</feature>
<feature type="compositionally biased region" description="Basic and acidic residues" evidence="6">
    <location>
        <begin position="573"/>
        <end position="586"/>
    </location>
</feature>
<sequence length="586" mass="63406">MISQSESSPERGTLDEKKQAEYADTMAPRTPPSEEEASDHMSWKTYAGLLSLTLSLNGYLFTQIMPSAVLAFINADLGPDTNYVWISVSWNLVAAVVVTITGRFADIFGRRWFLISGAAISTLGAIVGATSQSINQSIASGVLFGLGGGMQEMVFSCIQELVPNNKRFLTIGLFEFGNLPSMFSALISYSFIAHVGSGWRACYYFCIAVEGAATIMMFIFYHPPSFETKHQLDKKSRLQLVMETDFVGLITFSAACTLLLLAINWGGVLHPWKSAAVIAPIVISGVLFIALGFWEAYADLKHPLLPARLFRRFRDFTAILVVTFVAGMLYYSNLIVWPRLSALVWIPADDIMKRGLFANIANWSTPIAALYGMLIMPWVHHERWQVTGLATLQTAFTGALASVGRNTQGMTIFFLLVAGSAATATNILVFGTVSLLLEDQTDIGVAVGLVSTSRLIGGAIAGAIYTSIYSNRYTSEIPSILQSSASAAGFTGSFSALLAASKLNTAAAYNKVAGMTPAVLRAAQIAVQDAYIKSFRLVFLVAIAFGAVAICSALMTRSVPMERKTGRRAVTMENEKDMRGTAERSA</sequence>
<evidence type="ECO:0000259" key="8">
    <source>
        <dbReference type="PROSITE" id="PS50850"/>
    </source>
</evidence>
<feature type="transmembrane region" description="Helical" evidence="7">
    <location>
        <begin position="412"/>
        <end position="437"/>
    </location>
</feature>
<keyword evidence="4 7" id="KW-1133">Transmembrane helix</keyword>
<gene>
    <name evidence="9" type="ORF">BDV96DRAFT_648037</name>
</gene>
<keyword evidence="10" id="KW-1185">Reference proteome</keyword>
<feature type="transmembrane region" description="Helical" evidence="7">
    <location>
        <begin position="49"/>
        <end position="73"/>
    </location>
</feature>
<evidence type="ECO:0000256" key="7">
    <source>
        <dbReference type="SAM" id="Phobius"/>
    </source>
</evidence>
<feature type="region of interest" description="Disordered" evidence="6">
    <location>
        <begin position="1"/>
        <end position="38"/>
    </location>
</feature>
<feature type="transmembrane region" description="Helical" evidence="7">
    <location>
        <begin position="360"/>
        <end position="379"/>
    </location>
</feature>
<dbReference type="InterPro" id="IPR020846">
    <property type="entry name" value="MFS_dom"/>
</dbReference>
<dbReference type="AlphaFoldDB" id="A0A6A5Z430"/>
<evidence type="ECO:0000313" key="10">
    <source>
        <dbReference type="Proteomes" id="UP000799770"/>
    </source>
</evidence>
<name>A0A6A5Z430_9PLEO</name>
<evidence type="ECO:0000256" key="5">
    <source>
        <dbReference type="ARBA" id="ARBA00023136"/>
    </source>
</evidence>
<dbReference type="InterPro" id="IPR036259">
    <property type="entry name" value="MFS_trans_sf"/>
</dbReference>
<dbReference type="PANTHER" id="PTHR23501:SF109">
    <property type="entry name" value="MAJOR FACILITATOR SUPERFAMILY (MFS) PROFILE DOMAIN-CONTAINING PROTEIN-RELATED"/>
    <property type="match status" value="1"/>
</dbReference>
<feature type="transmembrane region" description="Helical" evidence="7">
    <location>
        <begin position="318"/>
        <end position="340"/>
    </location>
</feature>
<dbReference type="Gene3D" id="1.20.1250.20">
    <property type="entry name" value="MFS general substrate transporter like domains"/>
    <property type="match status" value="1"/>
</dbReference>
<organism evidence="9 10">
    <name type="scientific">Lophiotrema nucula</name>
    <dbReference type="NCBI Taxonomy" id="690887"/>
    <lineage>
        <taxon>Eukaryota</taxon>
        <taxon>Fungi</taxon>
        <taxon>Dikarya</taxon>
        <taxon>Ascomycota</taxon>
        <taxon>Pezizomycotina</taxon>
        <taxon>Dothideomycetes</taxon>
        <taxon>Pleosporomycetidae</taxon>
        <taxon>Pleosporales</taxon>
        <taxon>Lophiotremataceae</taxon>
        <taxon>Lophiotrema</taxon>
    </lineage>
</organism>
<evidence type="ECO:0000256" key="1">
    <source>
        <dbReference type="ARBA" id="ARBA00004141"/>
    </source>
</evidence>
<evidence type="ECO:0000256" key="6">
    <source>
        <dbReference type="SAM" id="MobiDB-lite"/>
    </source>
</evidence>
<keyword evidence="2" id="KW-0813">Transport</keyword>
<proteinExistence type="predicted"/>
<dbReference type="InterPro" id="IPR005829">
    <property type="entry name" value="Sugar_transporter_CS"/>
</dbReference>
<feature type="transmembrane region" description="Helical" evidence="7">
    <location>
        <begin position="443"/>
        <end position="468"/>
    </location>
</feature>
<dbReference type="Pfam" id="PF06609">
    <property type="entry name" value="TRI12"/>
    <property type="match status" value="1"/>
</dbReference>
<dbReference type="OrthoDB" id="4139357at2759"/>
<dbReference type="PANTHER" id="PTHR23501">
    <property type="entry name" value="MAJOR FACILITATOR SUPERFAMILY"/>
    <property type="match status" value="1"/>
</dbReference>
<evidence type="ECO:0000256" key="3">
    <source>
        <dbReference type="ARBA" id="ARBA00022692"/>
    </source>
</evidence>
<dbReference type="PROSITE" id="PS50850">
    <property type="entry name" value="MFS"/>
    <property type="match status" value="1"/>
</dbReference>
<dbReference type="GO" id="GO:0022857">
    <property type="term" value="F:transmembrane transporter activity"/>
    <property type="evidence" value="ECO:0007669"/>
    <property type="project" value="InterPro"/>
</dbReference>
<feature type="transmembrane region" description="Helical" evidence="7">
    <location>
        <begin position="537"/>
        <end position="555"/>
    </location>
</feature>
<feature type="transmembrane region" description="Helical" evidence="7">
    <location>
        <begin position="275"/>
        <end position="297"/>
    </location>
</feature>
<dbReference type="SUPFAM" id="SSF103473">
    <property type="entry name" value="MFS general substrate transporter"/>
    <property type="match status" value="1"/>
</dbReference>
<protein>
    <submittedName>
        <fullName evidence="9">Fungal trichothecene efflux pump</fullName>
    </submittedName>
</protein>
<comment type="subcellular location">
    <subcellularLocation>
        <location evidence="1">Membrane</location>
        <topology evidence="1">Multi-pass membrane protein</topology>
    </subcellularLocation>
</comment>
<dbReference type="GO" id="GO:0005886">
    <property type="term" value="C:plasma membrane"/>
    <property type="evidence" value="ECO:0007669"/>
    <property type="project" value="TreeGrafter"/>
</dbReference>
<keyword evidence="5 7" id="KW-0472">Membrane</keyword>
<feature type="transmembrane region" description="Helical" evidence="7">
    <location>
        <begin position="168"/>
        <end position="192"/>
    </location>
</feature>
<feature type="domain" description="Major facilitator superfamily (MFS) profile" evidence="8">
    <location>
        <begin position="46"/>
        <end position="564"/>
    </location>
</feature>
<evidence type="ECO:0000256" key="2">
    <source>
        <dbReference type="ARBA" id="ARBA00022448"/>
    </source>
</evidence>
<dbReference type="Proteomes" id="UP000799770">
    <property type="component" value="Unassembled WGS sequence"/>
</dbReference>
<feature type="transmembrane region" description="Helical" evidence="7">
    <location>
        <begin position="85"/>
        <end position="105"/>
    </location>
</feature>
<keyword evidence="3 7" id="KW-0812">Transmembrane</keyword>
<dbReference type="EMBL" id="ML977327">
    <property type="protein sequence ID" value="KAF2113794.1"/>
    <property type="molecule type" value="Genomic_DNA"/>
</dbReference>
<feature type="transmembrane region" description="Helical" evidence="7">
    <location>
        <begin position="198"/>
        <end position="220"/>
    </location>
</feature>
<reference evidence="9" key="1">
    <citation type="journal article" date="2020" name="Stud. Mycol.">
        <title>101 Dothideomycetes genomes: a test case for predicting lifestyles and emergence of pathogens.</title>
        <authorList>
            <person name="Haridas S."/>
            <person name="Albert R."/>
            <person name="Binder M."/>
            <person name="Bloem J."/>
            <person name="Labutti K."/>
            <person name="Salamov A."/>
            <person name="Andreopoulos B."/>
            <person name="Baker S."/>
            <person name="Barry K."/>
            <person name="Bills G."/>
            <person name="Bluhm B."/>
            <person name="Cannon C."/>
            <person name="Castanera R."/>
            <person name="Culley D."/>
            <person name="Daum C."/>
            <person name="Ezra D."/>
            <person name="Gonzalez J."/>
            <person name="Henrissat B."/>
            <person name="Kuo A."/>
            <person name="Liang C."/>
            <person name="Lipzen A."/>
            <person name="Lutzoni F."/>
            <person name="Magnuson J."/>
            <person name="Mondo S."/>
            <person name="Nolan M."/>
            <person name="Ohm R."/>
            <person name="Pangilinan J."/>
            <person name="Park H.-J."/>
            <person name="Ramirez L."/>
            <person name="Alfaro M."/>
            <person name="Sun H."/>
            <person name="Tritt A."/>
            <person name="Yoshinaga Y."/>
            <person name="Zwiers L.-H."/>
            <person name="Turgeon B."/>
            <person name="Goodwin S."/>
            <person name="Spatafora J."/>
            <person name="Crous P."/>
            <person name="Grigoriev I."/>
        </authorList>
    </citation>
    <scope>NUCLEOTIDE SEQUENCE</scope>
    <source>
        <strain evidence="9">CBS 627.86</strain>
    </source>
</reference>
<accession>A0A6A5Z430</accession>
<feature type="transmembrane region" description="Helical" evidence="7">
    <location>
        <begin position="112"/>
        <end position="131"/>
    </location>
</feature>
<evidence type="ECO:0000256" key="4">
    <source>
        <dbReference type="ARBA" id="ARBA00022989"/>
    </source>
</evidence>
<evidence type="ECO:0000313" key="9">
    <source>
        <dbReference type="EMBL" id="KAF2113794.1"/>
    </source>
</evidence>
<feature type="transmembrane region" description="Helical" evidence="7">
    <location>
        <begin position="240"/>
        <end position="263"/>
    </location>
</feature>
<dbReference type="PROSITE" id="PS00216">
    <property type="entry name" value="SUGAR_TRANSPORT_1"/>
    <property type="match status" value="1"/>
</dbReference>
<dbReference type="InterPro" id="IPR010573">
    <property type="entry name" value="MFS_Str1/Tri12-like"/>
</dbReference>